<dbReference type="Proteomes" id="UP000580250">
    <property type="component" value="Unassembled WGS sequence"/>
</dbReference>
<sequence>METNTFKFIFADSTASTFQQFTDMRLQFAEFNNSFVHFYFHNFNSNWQSSRRCVGETVELLKNFTNLFFSHRLQQTKTSLMHPASAPFYSSLHLPIGHPLPGGTFQSTVPARMTMSTQQPFSSVSPNIMINQQQQQPNLLSRQITLEEAKENVGSCQHSTLGVQMAMSGASMPNRGSFLVGEVGVLLLAMLEELVIVLRWMLKEGMEDLKREH</sequence>
<dbReference type="AlphaFoldDB" id="A0A6V7VY85"/>
<dbReference type="EMBL" id="CAJEWN010000337">
    <property type="protein sequence ID" value="CAD2179161.1"/>
    <property type="molecule type" value="Genomic_DNA"/>
</dbReference>
<name>A0A6V7VY85_MELEN</name>
<proteinExistence type="predicted"/>
<gene>
    <name evidence="1" type="ORF">MENT_LOCUS31153</name>
</gene>
<evidence type="ECO:0000313" key="2">
    <source>
        <dbReference type="Proteomes" id="UP000580250"/>
    </source>
</evidence>
<evidence type="ECO:0000313" key="1">
    <source>
        <dbReference type="EMBL" id="CAD2179161.1"/>
    </source>
</evidence>
<organism evidence="1 2">
    <name type="scientific">Meloidogyne enterolobii</name>
    <name type="common">Root-knot nematode worm</name>
    <name type="synonym">Meloidogyne mayaguensis</name>
    <dbReference type="NCBI Taxonomy" id="390850"/>
    <lineage>
        <taxon>Eukaryota</taxon>
        <taxon>Metazoa</taxon>
        <taxon>Ecdysozoa</taxon>
        <taxon>Nematoda</taxon>
        <taxon>Chromadorea</taxon>
        <taxon>Rhabditida</taxon>
        <taxon>Tylenchina</taxon>
        <taxon>Tylenchomorpha</taxon>
        <taxon>Tylenchoidea</taxon>
        <taxon>Meloidogynidae</taxon>
        <taxon>Meloidogyninae</taxon>
        <taxon>Meloidogyne</taxon>
    </lineage>
</organism>
<comment type="caution">
    <text evidence="1">The sequence shown here is derived from an EMBL/GenBank/DDBJ whole genome shotgun (WGS) entry which is preliminary data.</text>
</comment>
<reference evidence="1 2" key="1">
    <citation type="submission" date="2020-08" db="EMBL/GenBank/DDBJ databases">
        <authorList>
            <person name="Koutsovoulos G."/>
            <person name="Danchin GJ E."/>
        </authorList>
    </citation>
    <scope>NUCLEOTIDE SEQUENCE [LARGE SCALE GENOMIC DNA]</scope>
</reference>
<accession>A0A6V7VY85</accession>
<protein>
    <submittedName>
        <fullName evidence="1">Uncharacterized protein</fullName>
    </submittedName>
</protein>